<dbReference type="AlphaFoldDB" id="A0A3B1CVX4"/>
<gene>
    <name evidence="10" type="ORF">MNBD_IGNAVI01-6</name>
</gene>
<keyword evidence="8 9" id="KW-0472">Membrane</keyword>
<dbReference type="PANTHER" id="PTHR42982">
    <property type="entry name" value="SEC-INDEPENDENT PROTEIN TRANSLOCASE PROTEIN TATA"/>
    <property type="match status" value="1"/>
</dbReference>
<name>A0A3B1CVX4_9ZZZZ</name>
<proteinExistence type="inferred from homology"/>
<dbReference type="GO" id="GO:0043953">
    <property type="term" value="P:protein transport by the Tat complex"/>
    <property type="evidence" value="ECO:0007669"/>
    <property type="project" value="InterPro"/>
</dbReference>
<dbReference type="InterPro" id="IPR003369">
    <property type="entry name" value="TatA/B/E"/>
</dbReference>
<evidence type="ECO:0000256" key="5">
    <source>
        <dbReference type="ARBA" id="ARBA00022927"/>
    </source>
</evidence>
<dbReference type="HAMAP" id="MF_00236">
    <property type="entry name" value="TatA_E"/>
    <property type="match status" value="1"/>
</dbReference>
<evidence type="ECO:0000256" key="4">
    <source>
        <dbReference type="ARBA" id="ARBA00022692"/>
    </source>
</evidence>
<evidence type="ECO:0000256" key="7">
    <source>
        <dbReference type="ARBA" id="ARBA00023010"/>
    </source>
</evidence>
<dbReference type="GO" id="GO:0005886">
    <property type="term" value="C:plasma membrane"/>
    <property type="evidence" value="ECO:0007669"/>
    <property type="project" value="UniProtKB-SubCell"/>
</dbReference>
<protein>
    <submittedName>
        <fullName evidence="10">Twin-arginine translocation protein TatA</fullName>
    </submittedName>
</protein>
<evidence type="ECO:0000256" key="9">
    <source>
        <dbReference type="SAM" id="Phobius"/>
    </source>
</evidence>
<organism evidence="10">
    <name type="scientific">hydrothermal vent metagenome</name>
    <dbReference type="NCBI Taxonomy" id="652676"/>
    <lineage>
        <taxon>unclassified sequences</taxon>
        <taxon>metagenomes</taxon>
        <taxon>ecological metagenomes</taxon>
    </lineage>
</organism>
<keyword evidence="5" id="KW-0653">Protein transport</keyword>
<reference evidence="10" key="1">
    <citation type="submission" date="2018-06" db="EMBL/GenBank/DDBJ databases">
        <authorList>
            <person name="Zhirakovskaya E."/>
        </authorList>
    </citation>
    <scope>NUCLEOTIDE SEQUENCE</scope>
</reference>
<evidence type="ECO:0000256" key="1">
    <source>
        <dbReference type="ARBA" id="ARBA00004162"/>
    </source>
</evidence>
<evidence type="ECO:0000256" key="6">
    <source>
        <dbReference type="ARBA" id="ARBA00022989"/>
    </source>
</evidence>
<evidence type="ECO:0000313" key="10">
    <source>
        <dbReference type="EMBL" id="VAX26800.1"/>
    </source>
</evidence>
<keyword evidence="2" id="KW-0813">Transport</keyword>
<dbReference type="EMBL" id="UOGD01000356">
    <property type="protein sequence ID" value="VAX26800.1"/>
    <property type="molecule type" value="Genomic_DNA"/>
</dbReference>
<sequence>MLANFGAPEIVLIFATLLILFGAKKLPEIARNFGKGIKGFKSEMNTIRETVKRNNRELK</sequence>
<dbReference type="Pfam" id="PF02416">
    <property type="entry name" value="TatA_B_E"/>
    <property type="match status" value="1"/>
</dbReference>
<keyword evidence="4 9" id="KW-0812">Transmembrane</keyword>
<feature type="transmembrane region" description="Helical" evidence="9">
    <location>
        <begin position="6"/>
        <end position="23"/>
    </location>
</feature>
<keyword evidence="7" id="KW-0811">Translocation</keyword>
<keyword evidence="3" id="KW-1003">Cell membrane</keyword>
<evidence type="ECO:0000256" key="3">
    <source>
        <dbReference type="ARBA" id="ARBA00022475"/>
    </source>
</evidence>
<dbReference type="Gene3D" id="1.20.5.3310">
    <property type="match status" value="1"/>
</dbReference>
<dbReference type="NCBIfam" id="TIGR01411">
    <property type="entry name" value="tatAE"/>
    <property type="match status" value="1"/>
</dbReference>
<evidence type="ECO:0000256" key="8">
    <source>
        <dbReference type="ARBA" id="ARBA00023136"/>
    </source>
</evidence>
<keyword evidence="6 9" id="KW-1133">Transmembrane helix</keyword>
<dbReference type="InterPro" id="IPR006312">
    <property type="entry name" value="TatA/E"/>
</dbReference>
<accession>A0A3B1CVX4</accession>
<evidence type="ECO:0000256" key="2">
    <source>
        <dbReference type="ARBA" id="ARBA00022448"/>
    </source>
</evidence>
<comment type="subcellular location">
    <subcellularLocation>
        <location evidence="1">Cell membrane</location>
        <topology evidence="1">Single-pass membrane protein</topology>
    </subcellularLocation>
</comment>
<dbReference type="PANTHER" id="PTHR42982:SF1">
    <property type="entry name" value="SEC-INDEPENDENT PROTEIN TRANSLOCASE PROTEIN TATA"/>
    <property type="match status" value="1"/>
</dbReference>